<dbReference type="PANTHER" id="PTHR43191:SF2">
    <property type="entry name" value="RRNA METHYLTRANSFERASE 3, MITOCHONDRIAL"/>
    <property type="match status" value="1"/>
</dbReference>
<dbReference type="GO" id="GO:0008173">
    <property type="term" value="F:RNA methyltransferase activity"/>
    <property type="evidence" value="ECO:0007669"/>
    <property type="project" value="InterPro"/>
</dbReference>
<keyword evidence="2 5" id="KW-0489">Methyltransferase</keyword>
<dbReference type="Pfam" id="PF00588">
    <property type="entry name" value="SpoU_methylase"/>
    <property type="match status" value="1"/>
</dbReference>
<dbReference type="GO" id="GO:0003723">
    <property type="term" value="F:RNA binding"/>
    <property type="evidence" value="ECO:0007669"/>
    <property type="project" value="InterPro"/>
</dbReference>
<evidence type="ECO:0000256" key="1">
    <source>
        <dbReference type="ARBA" id="ARBA00007228"/>
    </source>
</evidence>
<dbReference type="InterPro" id="IPR029064">
    <property type="entry name" value="Ribosomal_eL30-like_sf"/>
</dbReference>
<dbReference type="SUPFAM" id="SSF55315">
    <property type="entry name" value="L30e-like"/>
    <property type="match status" value="1"/>
</dbReference>
<dbReference type="InterPro" id="IPR001537">
    <property type="entry name" value="SpoU_MeTrfase"/>
</dbReference>
<dbReference type="InterPro" id="IPR051259">
    <property type="entry name" value="rRNA_Methyltransferase"/>
</dbReference>
<dbReference type="SUPFAM" id="SSF75217">
    <property type="entry name" value="alpha/beta knot"/>
    <property type="match status" value="1"/>
</dbReference>
<dbReference type="Gene3D" id="3.30.1330.30">
    <property type="match status" value="1"/>
</dbReference>
<dbReference type="GO" id="GO:0005737">
    <property type="term" value="C:cytoplasm"/>
    <property type="evidence" value="ECO:0007669"/>
    <property type="project" value="UniProtKB-ARBA"/>
</dbReference>
<dbReference type="AlphaFoldDB" id="A0A6N1VK27"/>
<dbReference type="GO" id="GO:0032259">
    <property type="term" value="P:methylation"/>
    <property type="evidence" value="ECO:0007669"/>
    <property type="project" value="UniProtKB-KW"/>
</dbReference>
<feature type="domain" description="RNA 2-O ribose methyltransferase substrate binding" evidence="4">
    <location>
        <begin position="41"/>
        <end position="117"/>
    </location>
</feature>
<dbReference type="PANTHER" id="PTHR43191">
    <property type="entry name" value="RRNA METHYLTRANSFERASE 3"/>
    <property type="match status" value="1"/>
</dbReference>
<accession>A0A6N1VK27</accession>
<dbReference type="Proteomes" id="UP000509367">
    <property type="component" value="Chromosome"/>
</dbReference>
<dbReference type="KEGG" id="orm:HTY61_14405"/>
<dbReference type="Pfam" id="PF22435">
    <property type="entry name" value="MRM3-like_sub_bind"/>
    <property type="match status" value="1"/>
</dbReference>
<dbReference type="EMBL" id="CP054836">
    <property type="protein sequence ID" value="QKV19559.1"/>
    <property type="molecule type" value="Genomic_DNA"/>
</dbReference>
<evidence type="ECO:0000256" key="2">
    <source>
        <dbReference type="ARBA" id="ARBA00022603"/>
    </source>
</evidence>
<dbReference type="InterPro" id="IPR053888">
    <property type="entry name" value="MRM3-like_sub_bind"/>
</dbReference>
<dbReference type="SMART" id="SM00967">
    <property type="entry name" value="SpoU_sub_bind"/>
    <property type="match status" value="1"/>
</dbReference>
<dbReference type="GO" id="GO:0006396">
    <property type="term" value="P:RNA processing"/>
    <property type="evidence" value="ECO:0007669"/>
    <property type="project" value="InterPro"/>
</dbReference>
<dbReference type="CDD" id="cd18095">
    <property type="entry name" value="SpoU-like_rRNA-MTase"/>
    <property type="match status" value="1"/>
</dbReference>
<dbReference type="RefSeq" id="WP_175277451.1">
    <property type="nucleotide sequence ID" value="NZ_CP054836.1"/>
</dbReference>
<organism evidence="5 6">
    <name type="scientific">Oricola thermophila</name>
    <dbReference type="NCBI Taxonomy" id="2742145"/>
    <lineage>
        <taxon>Bacteria</taxon>
        <taxon>Pseudomonadati</taxon>
        <taxon>Pseudomonadota</taxon>
        <taxon>Alphaproteobacteria</taxon>
        <taxon>Hyphomicrobiales</taxon>
        <taxon>Ahrensiaceae</taxon>
        <taxon>Oricola</taxon>
    </lineage>
</organism>
<evidence type="ECO:0000256" key="3">
    <source>
        <dbReference type="ARBA" id="ARBA00022679"/>
    </source>
</evidence>
<dbReference type="InterPro" id="IPR029028">
    <property type="entry name" value="Alpha/beta_knot_MTases"/>
</dbReference>
<name>A0A6N1VK27_9HYPH</name>
<reference evidence="5 6" key="1">
    <citation type="submission" date="2020-06" db="EMBL/GenBank/DDBJ databases">
        <title>Oricola thermophila sp. nov. isolated from a tidal sediments.</title>
        <authorList>
            <person name="Kwon K.K."/>
            <person name="Yang S.-H."/>
            <person name="Park M.-J."/>
        </authorList>
    </citation>
    <scope>NUCLEOTIDE SEQUENCE [LARGE SCALE GENOMIC DNA]</scope>
    <source>
        <strain evidence="5 6">MEBiC13590</strain>
    </source>
</reference>
<sequence>MSTTVRAPGRVKEVTSLSNPIIKDIRLLEKKRHRDETGLFLAEGMKLVIDAMESGWTIRTLIYGKAGKGQEKVEALAARCLAQGADVLIVSEKVLGAIARRDNPQMVMGVFEQQWLPRDTIAPTGNDTWVALDRVRDPGNLGTIIRTADAAGAKGVILVGQTTDPFATETVRATMGSIFAVPLARMDEAAFIDFAGKWPGIVAGTHLKGAVDYRKPDYTREPVLLVMGNEQAGMTDELADACTTLIKIPQAGRADSLNLAIATGVCLFEIRRHALTFDGDDA</sequence>
<evidence type="ECO:0000259" key="4">
    <source>
        <dbReference type="SMART" id="SM00967"/>
    </source>
</evidence>
<gene>
    <name evidence="5" type="ORF">HTY61_14405</name>
</gene>
<dbReference type="Gene3D" id="3.40.1280.10">
    <property type="match status" value="1"/>
</dbReference>
<protein>
    <submittedName>
        <fullName evidence="5">RNA methyltransferase</fullName>
    </submittedName>
</protein>
<dbReference type="InterPro" id="IPR029026">
    <property type="entry name" value="tRNA_m1G_MTases_N"/>
</dbReference>
<dbReference type="InterPro" id="IPR013123">
    <property type="entry name" value="SpoU_subst-bd"/>
</dbReference>
<proteinExistence type="inferred from homology"/>
<evidence type="ECO:0000313" key="5">
    <source>
        <dbReference type="EMBL" id="QKV19559.1"/>
    </source>
</evidence>
<comment type="similarity">
    <text evidence="1">Belongs to the class IV-like SAM-binding methyltransferase superfamily. RNA methyltransferase TrmH family.</text>
</comment>
<keyword evidence="3 5" id="KW-0808">Transferase</keyword>
<evidence type="ECO:0000313" key="6">
    <source>
        <dbReference type="Proteomes" id="UP000509367"/>
    </source>
</evidence>
<keyword evidence="6" id="KW-1185">Reference proteome</keyword>